<reference evidence="2 3" key="1">
    <citation type="journal article" date="2015" name="Nature">
        <title>rRNA introns, odd ribosomes, and small enigmatic genomes across a large radiation of phyla.</title>
        <authorList>
            <person name="Brown C.T."/>
            <person name="Hug L.A."/>
            <person name="Thomas B.C."/>
            <person name="Sharon I."/>
            <person name="Castelle C.J."/>
            <person name="Singh A."/>
            <person name="Wilkins M.J."/>
            <person name="Williams K.H."/>
            <person name="Banfield J.F."/>
        </authorList>
    </citation>
    <scope>NUCLEOTIDE SEQUENCE [LARGE SCALE GENOMIC DNA]</scope>
</reference>
<dbReference type="Gene3D" id="2.40.320.10">
    <property type="entry name" value="Hypothetical Protein Pfu-838710-001"/>
    <property type="match status" value="1"/>
</dbReference>
<name>A0A0G0WBL6_UNCC2</name>
<dbReference type="InterPro" id="IPR023577">
    <property type="entry name" value="CYTH_domain"/>
</dbReference>
<organism evidence="2 3">
    <name type="scientific">candidate division CPR2 bacterium GW2011_GWC1_41_48</name>
    <dbReference type="NCBI Taxonomy" id="1618344"/>
    <lineage>
        <taxon>Bacteria</taxon>
        <taxon>Bacteria division CPR2</taxon>
    </lineage>
</organism>
<evidence type="ECO:0000259" key="1">
    <source>
        <dbReference type="PROSITE" id="PS51707"/>
    </source>
</evidence>
<protein>
    <submittedName>
        <fullName evidence="2">Adenylate cyclase</fullName>
    </submittedName>
</protein>
<evidence type="ECO:0000313" key="3">
    <source>
        <dbReference type="Proteomes" id="UP000033869"/>
    </source>
</evidence>
<comment type="caution">
    <text evidence="2">The sequence shown here is derived from an EMBL/GenBank/DDBJ whole genome shotgun (WGS) entry which is preliminary data.</text>
</comment>
<dbReference type="AlphaFoldDB" id="A0A0G0WBL6"/>
<feature type="domain" description="CYTH" evidence="1">
    <location>
        <begin position="4"/>
        <end position="183"/>
    </location>
</feature>
<dbReference type="Proteomes" id="UP000033869">
    <property type="component" value="Unassembled WGS sequence"/>
</dbReference>
<sequence length="205" mass="24112">MKKDIEVEIRGPIEKEKIDQLEDLFKKEGHFKKTKERILIDYSTFLPEEGIENRQKDIRLRVTNGIPEVIVKLGGWGGSENRKEISVPTNKGEFDKLVQIFGAIGLKKGVLCIRKSQIYDYKEIEFALVEVPGHSYFYEAEKILNSDEDSDKAKKEIKTVCKELDLKIFTDKDYFSYIEKLNDEANEIFDFDEYKDNYFKKRFEL</sequence>
<gene>
    <name evidence="2" type="ORF">UU65_C0002G0250</name>
</gene>
<dbReference type="EMBL" id="LCBL01000002">
    <property type="protein sequence ID" value="KKS09472.1"/>
    <property type="molecule type" value="Genomic_DNA"/>
</dbReference>
<dbReference type="PROSITE" id="PS51707">
    <property type="entry name" value="CYTH"/>
    <property type="match status" value="1"/>
</dbReference>
<evidence type="ECO:0000313" key="2">
    <source>
        <dbReference type="EMBL" id="KKS09472.1"/>
    </source>
</evidence>
<dbReference type="InterPro" id="IPR033469">
    <property type="entry name" value="CYTH-like_dom_sf"/>
</dbReference>
<dbReference type="SUPFAM" id="SSF55154">
    <property type="entry name" value="CYTH-like phosphatases"/>
    <property type="match status" value="1"/>
</dbReference>
<accession>A0A0G0WBL6</accession>
<proteinExistence type="predicted"/>